<evidence type="ECO:0000313" key="4">
    <source>
        <dbReference type="Proteomes" id="UP000008810"/>
    </source>
</evidence>
<dbReference type="EnsemblPlants" id="PNT67619">
    <property type="protein sequence ID" value="PNT67619"/>
    <property type="gene ID" value="BRADI_3g29647v3"/>
</dbReference>
<dbReference type="Gramene" id="PNT67619">
    <property type="protein sequence ID" value="PNT67619"/>
    <property type="gene ID" value="BRADI_3g29647v3"/>
</dbReference>
<protein>
    <submittedName>
        <fullName evidence="2 3">Uncharacterized protein</fullName>
    </submittedName>
</protein>
<reference evidence="2" key="2">
    <citation type="submission" date="2017-06" db="EMBL/GenBank/DDBJ databases">
        <title>WGS assembly of Brachypodium distachyon.</title>
        <authorList>
            <consortium name="The International Brachypodium Initiative"/>
            <person name="Lucas S."/>
            <person name="Harmon-Smith M."/>
            <person name="Lail K."/>
            <person name="Tice H."/>
            <person name="Grimwood J."/>
            <person name="Bruce D."/>
            <person name="Barry K."/>
            <person name="Shu S."/>
            <person name="Lindquist E."/>
            <person name="Wang M."/>
            <person name="Pitluck S."/>
            <person name="Vogel J.P."/>
            <person name="Garvin D.F."/>
            <person name="Mockler T.C."/>
            <person name="Schmutz J."/>
            <person name="Rokhsar D."/>
            <person name="Bevan M.W."/>
        </authorList>
    </citation>
    <scope>NUCLEOTIDE SEQUENCE</scope>
    <source>
        <strain evidence="2">Bd21</strain>
    </source>
</reference>
<name>A0A2K2D019_BRADI</name>
<dbReference type="AlphaFoldDB" id="A0A2K2D019"/>
<keyword evidence="4" id="KW-1185">Reference proteome</keyword>
<feature type="compositionally biased region" description="Low complexity" evidence="1">
    <location>
        <begin position="42"/>
        <end position="54"/>
    </location>
</feature>
<organism evidence="2">
    <name type="scientific">Brachypodium distachyon</name>
    <name type="common">Purple false brome</name>
    <name type="synonym">Trachynia distachya</name>
    <dbReference type="NCBI Taxonomy" id="15368"/>
    <lineage>
        <taxon>Eukaryota</taxon>
        <taxon>Viridiplantae</taxon>
        <taxon>Streptophyta</taxon>
        <taxon>Embryophyta</taxon>
        <taxon>Tracheophyta</taxon>
        <taxon>Spermatophyta</taxon>
        <taxon>Magnoliopsida</taxon>
        <taxon>Liliopsida</taxon>
        <taxon>Poales</taxon>
        <taxon>Poaceae</taxon>
        <taxon>BOP clade</taxon>
        <taxon>Pooideae</taxon>
        <taxon>Stipodae</taxon>
        <taxon>Brachypodieae</taxon>
        <taxon>Brachypodium</taxon>
    </lineage>
</organism>
<dbReference type="Proteomes" id="UP000008810">
    <property type="component" value="Chromosome 3"/>
</dbReference>
<proteinExistence type="predicted"/>
<evidence type="ECO:0000256" key="1">
    <source>
        <dbReference type="SAM" id="MobiDB-lite"/>
    </source>
</evidence>
<accession>A0A2K2D019</accession>
<evidence type="ECO:0000313" key="2">
    <source>
        <dbReference type="EMBL" id="PNT67619.1"/>
    </source>
</evidence>
<evidence type="ECO:0000313" key="3">
    <source>
        <dbReference type="EnsemblPlants" id="PNT67619"/>
    </source>
</evidence>
<feature type="region of interest" description="Disordered" evidence="1">
    <location>
        <begin position="1"/>
        <end position="75"/>
    </location>
</feature>
<sequence>MGRPLSFPLPPRRPRPLPRLNAASSSDPTPLPRPPFPGSGDTPASTPATKAATSPPSPVRSPSRRPAPRLRSPVAEAPRTRGYVVQGNGAQLRFAVAAAVPVALVAMAVPRASRRPAAACLGKQRQRLAASTAPLPAARHAGGNRAVVPPRSGASYGCSLSLMDDLLNNYAEEMVNYCTMASNSSFLEMLASEGTTVPIS</sequence>
<dbReference type="EMBL" id="CM000882">
    <property type="protein sequence ID" value="PNT67619.1"/>
    <property type="molecule type" value="Genomic_DNA"/>
</dbReference>
<dbReference type="InParanoid" id="A0A2K2D019"/>
<reference evidence="2 3" key="1">
    <citation type="journal article" date="2010" name="Nature">
        <title>Genome sequencing and analysis of the model grass Brachypodium distachyon.</title>
        <authorList>
            <consortium name="International Brachypodium Initiative"/>
        </authorList>
    </citation>
    <scope>NUCLEOTIDE SEQUENCE [LARGE SCALE GENOMIC DNA]</scope>
    <source>
        <strain evidence="2 3">Bd21</strain>
    </source>
</reference>
<gene>
    <name evidence="2" type="ORF">BRADI_3g29647v3</name>
</gene>
<reference evidence="3" key="3">
    <citation type="submission" date="2018-08" db="UniProtKB">
        <authorList>
            <consortium name="EnsemblPlants"/>
        </authorList>
    </citation>
    <scope>IDENTIFICATION</scope>
    <source>
        <strain evidence="3">cv. Bd21</strain>
    </source>
</reference>